<proteinExistence type="predicted"/>
<dbReference type="EMBL" id="FQXP01000003">
    <property type="protein sequence ID" value="SHH39306.1"/>
    <property type="molecule type" value="Genomic_DNA"/>
</dbReference>
<dbReference type="Pfam" id="PF08238">
    <property type="entry name" value="Sel1"/>
    <property type="match status" value="4"/>
</dbReference>
<dbReference type="SUPFAM" id="SSF81901">
    <property type="entry name" value="HCP-like"/>
    <property type="match status" value="1"/>
</dbReference>
<evidence type="ECO:0000313" key="2">
    <source>
        <dbReference type="Proteomes" id="UP000184526"/>
    </source>
</evidence>
<sequence>MSIGDNICRIWFKILKNINEIPWYLENNYKDILKDLYTITKLIIETLYDKFFLEPSNELLTLEDKVYKIKNTGYLNLAETSILISIIKSKDNDISDFFLVDSSNAGILLKSILKNCEQKYNTVCKENLEFKECREYFQQNRVSILKKLDTHILRILSNELLKDINAYENNYKSDKEAINYVIDLKEAFKNLSLNSSAEYVTIGKYYGFKGGKFEYNYDKAVKWYYIATELEDKFGYLYLSRCFYWGLGVQRNLNLSFKFCEKAAKLGVVVAQNDLGSHYFSGNGVKADAVKGIYWYKKAAEAGSKVAIENLSIAYNEGIGVEVDYEESLRWLEKLNSQK</sequence>
<dbReference type="STRING" id="1121306.SAMN02745196_00215"/>
<name>A0A1M5SL91_9CLOT</name>
<reference evidence="1 2" key="1">
    <citation type="submission" date="2016-11" db="EMBL/GenBank/DDBJ databases">
        <authorList>
            <person name="Jaros S."/>
            <person name="Januszkiewicz K."/>
            <person name="Wedrychowicz H."/>
        </authorList>
    </citation>
    <scope>NUCLEOTIDE SEQUENCE [LARGE SCALE GENOMIC DNA]</scope>
    <source>
        <strain evidence="1 2">DSM 3089</strain>
    </source>
</reference>
<dbReference type="InterPro" id="IPR006597">
    <property type="entry name" value="Sel1-like"/>
</dbReference>
<evidence type="ECO:0000313" key="1">
    <source>
        <dbReference type="EMBL" id="SHH39306.1"/>
    </source>
</evidence>
<protein>
    <submittedName>
        <fullName evidence="1">Sel1 repeat-containing protein</fullName>
    </submittedName>
</protein>
<dbReference type="PANTHER" id="PTHR43628">
    <property type="entry name" value="ACTIVATOR OF C KINASE PROTEIN 1-RELATED"/>
    <property type="match status" value="1"/>
</dbReference>
<dbReference type="PANTHER" id="PTHR43628:SF1">
    <property type="entry name" value="CHITIN SYNTHASE REGULATORY FACTOR 2-RELATED"/>
    <property type="match status" value="1"/>
</dbReference>
<accession>A0A1M5SL91</accession>
<dbReference type="AlphaFoldDB" id="A0A1M5SL91"/>
<dbReference type="RefSeq" id="WP_072829197.1">
    <property type="nucleotide sequence ID" value="NZ_FQXP01000003.1"/>
</dbReference>
<dbReference type="Proteomes" id="UP000184526">
    <property type="component" value="Unassembled WGS sequence"/>
</dbReference>
<dbReference type="InterPro" id="IPR011990">
    <property type="entry name" value="TPR-like_helical_dom_sf"/>
</dbReference>
<dbReference type="InterPro" id="IPR052945">
    <property type="entry name" value="Mitotic_Regulator"/>
</dbReference>
<organism evidence="1 2">
    <name type="scientific">Clostridium collagenovorans DSM 3089</name>
    <dbReference type="NCBI Taxonomy" id="1121306"/>
    <lineage>
        <taxon>Bacteria</taxon>
        <taxon>Bacillati</taxon>
        <taxon>Bacillota</taxon>
        <taxon>Clostridia</taxon>
        <taxon>Eubacteriales</taxon>
        <taxon>Clostridiaceae</taxon>
        <taxon>Clostridium</taxon>
    </lineage>
</organism>
<gene>
    <name evidence="1" type="ORF">SAMN02745196_00215</name>
</gene>
<dbReference type="Gene3D" id="1.25.40.10">
    <property type="entry name" value="Tetratricopeptide repeat domain"/>
    <property type="match status" value="1"/>
</dbReference>
<dbReference type="SMART" id="SM00671">
    <property type="entry name" value="SEL1"/>
    <property type="match status" value="3"/>
</dbReference>
<keyword evidence="2" id="KW-1185">Reference proteome</keyword>